<proteinExistence type="predicted"/>
<feature type="compositionally biased region" description="Basic residues" evidence="1">
    <location>
        <begin position="29"/>
        <end position="38"/>
    </location>
</feature>
<feature type="region of interest" description="Disordered" evidence="1">
    <location>
        <begin position="25"/>
        <end position="54"/>
    </location>
</feature>
<dbReference type="Proteomes" id="UP001055439">
    <property type="component" value="Chromosome 3"/>
</dbReference>
<keyword evidence="3" id="KW-1185">Reference proteome</keyword>
<evidence type="ECO:0000256" key="1">
    <source>
        <dbReference type="SAM" id="MobiDB-lite"/>
    </source>
</evidence>
<dbReference type="EMBL" id="CP097505">
    <property type="protein sequence ID" value="URD93853.1"/>
    <property type="molecule type" value="Genomic_DNA"/>
</dbReference>
<protein>
    <submittedName>
        <fullName evidence="2">Uncharacterized protein</fullName>
    </submittedName>
</protein>
<organism evidence="2 3">
    <name type="scientific">Musa troglodytarum</name>
    <name type="common">fe'i banana</name>
    <dbReference type="NCBI Taxonomy" id="320322"/>
    <lineage>
        <taxon>Eukaryota</taxon>
        <taxon>Viridiplantae</taxon>
        <taxon>Streptophyta</taxon>
        <taxon>Embryophyta</taxon>
        <taxon>Tracheophyta</taxon>
        <taxon>Spermatophyta</taxon>
        <taxon>Magnoliopsida</taxon>
        <taxon>Liliopsida</taxon>
        <taxon>Zingiberales</taxon>
        <taxon>Musaceae</taxon>
        <taxon>Musa</taxon>
    </lineage>
</organism>
<dbReference type="AlphaFoldDB" id="A0A9E7JUG8"/>
<evidence type="ECO:0000313" key="2">
    <source>
        <dbReference type="EMBL" id="URD93853.1"/>
    </source>
</evidence>
<evidence type="ECO:0000313" key="3">
    <source>
        <dbReference type="Proteomes" id="UP001055439"/>
    </source>
</evidence>
<reference evidence="2" key="1">
    <citation type="submission" date="2022-05" db="EMBL/GenBank/DDBJ databases">
        <title>The Musa troglodytarum L. genome provides insights into the mechanism of non-climacteric behaviour and enrichment of carotenoids.</title>
        <authorList>
            <person name="Wang J."/>
        </authorList>
    </citation>
    <scope>NUCLEOTIDE SEQUENCE</scope>
    <source>
        <tissue evidence="2">Leaf</tissue>
    </source>
</reference>
<sequence>MRWTALECSRPKNVRSRSRFLAMVQSRSIARRKPRGSVHHPDRNPQEEQESPYRPSLAARLEAVALAGSSNGSGNRVEVTAQEGFMISLNNKTICFIF</sequence>
<accession>A0A9E7JUG8</accession>
<name>A0A9E7JUG8_9LILI</name>
<gene>
    <name evidence="2" type="ORF">MUK42_27115</name>
</gene>